<dbReference type="RefSeq" id="WP_274925329.1">
    <property type="nucleotide sequence ID" value="NZ_JAKELO010000002.1"/>
</dbReference>
<dbReference type="InterPro" id="IPR006015">
    <property type="entry name" value="Universal_stress_UspA"/>
</dbReference>
<dbReference type="PANTHER" id="PTHR46268:SF6">
    <property type="entry name" value="UNIVERSAL STRESS PROTEIN UP12"/>
    <property type="match status" value="1"/>
</dbReference>
<name>A0A9Q4KVV6_9EURY</name>
<dbReference type="Pfam" id="PF00582">
    <property type="entry name" value="Usp"/>
    <property type="match status" value="1"/>
</dbReference>
<feature type="domain" description="UspA" evidence="2">
    <location>
        <begin position="3"/>
        <end position="149"/>
    </location>
</feature>
<dbReference type="Proteomes" id="UP001143747">
    <property type="component" value="Unassembled WGS sequence"/>
</dbReference>
<protein>
    <submittedName>
        <fullName evidence="3">Universal stress protein</fullName>
    </submittedName>
</protein>
<accession>A0A9Q4KVV6</accession>
<dbReference type="Gene3D" id="3.40.50.620">
    <property type="entry name" value="HUPs"/>
    <property type="match status" value="1"/>
</dbReference>
<dbReference type="InterPro" id="IPR014729">
    <property type="entry name" value="Rossmann-like_a/b/a_fold"/>
</dbReference>
<dbReference type="CDD" id="cd00293">
    <property type="entry name" value="USP-like"/>
    <property type="match status" value="1"/>
</dbReference>
<dbReference type="AlphaFoldDB" id="A0A9Q4KVV6"/>
<evidence type="ECO:0000256" key="1">
    <source>
        <dbReference type="ARBA" id="ARBA00008791"/>
    </source>
</evidence>
<evidence type="ECO:0000259" key="2">
    <source>
        <dbReference type="Pfam" id="PF00582"/>
    </source>
</evidence>
<dbReference type="PRINTS" id="PR01438">
    <property type="entry name" value="UNVRSLSTRESS"/>
</dbReference>
<proteinExistence type="inferred from homology"/>
<reference evidence="3" key="1">
    <citation type="submission" date="2022-01" db="EMBL/GenBank/DDBJ databases">
        <title>Draft genome of Methanogenium marinum DSM 15558.</title>
        <authorList>
            <person name="Chen S.-C."/>
            <person name="You Y.-T."/>
        </authorList>
    </citation>
    <scope>NUCLEOTIDE SEQUENCE</scope>
    <source>
        <strain evidence="3">DSM 15558</strain>
    </source>
</reference>
<evidence type="ECO:0000313" key="3">
    <source>
        <dbReference type="EMBL" id="MDE4908715.1"/>
    </source>
</evidence>
<evidence type="ECO:0000313" key="4">
    <source>
        <dbReference type="Proteomes" id="UP001143747"/>
    </source>
</evidence>
<dbReference type="PANTHER" id="PTHR46268">
    <property type="entry name" value="STRESS RESPONSE PROTEIN NHAX"/>
    <property type="match status" value="1"/>
</dbReference>
<dbReference type="EMBL" id="JAKELO010000002">
    <property type="protein sequence ID" value="MDE4908715.1"/>
    <property type="molecule type" value="Genomic_DNA"/>
</dbReference>
<organism evidence="3 4">
    <name type="scientific">Methanogenium marinum</name>
    <dbReference type="NCBI Taxonomy" id="348610"/>
    <lineage>
        <taxon>Archaea</taxon>
        <taxon>Methanobacteriati</taxon>
        <taxon>Methanobacteriota</taxon>
        <taxon>Stenosarchaea group</taxon>
        <taxon>Methanomicrobia</taxon>
        <taxon>Methanomicrobiales</taxon>
        <taxon>Methanomicrobiaceae</taxon>
        <taxon>Methanogenium</taxon>
    </lineage>
</organism>
<sequence length="154" mass="16925">MVFKTLLVAYDGSEFGREALKTAIANAPLWDAKIHVIYVVNPRYYASTIVDPQIGVVEPRSEHWIGMLEREAEEMLAEAEEIAKDSEIEITPHMVIGDPRDEIIETAKEIDADLIILGSAGKGRAKRFLLGSVSTSVVTQSPIATLVVHALPEE</sequence>
<dbReference type="InterPro" id="IPR006016">
    <property type="entry name" value="UspA"/>
</dbReference>
<comment type="similarity">
    <text evidence="1">Belongs to the universal stress protein A family.</text>
</comment>
<dbReference type="SUPFAM" id="SSF52402">
    <property type="entry name" value="Adenine nucleotide alpha hydrolases-like"/>
    <property type="match status" value="1"/>
</dbReference>
<keyword evidence="4" id="KW-1185">Reference proteome</keyword>
<comment type="caution">
    <text evidence="3">The sequence shown here is derived from an EMBL/GenBank/DDBJ whole genome shotgun (WGS) entry which is preliminary data.</text>
</comment>
<gene>
    <name evidence="3" type="ORF">L0665_08865</name>
</gene>